<comment type="similarity">
    <text evidence="1">Belongs to the peptidase C48 family.</text>
</comment>
<accession>A0A915D6F5</accession>
<keyword evidence="2" id="KW-0645">Protease</keyword>
<feature type="domain" description="Ubiquitin-like protease family profile" evidence="5">
    <location>
        <begin position="47"/>
        <end position="252"/>
    </location>
</feature>
<dbReference type="SUPFAM" id="SSF54001">
    <property type="entry name" value="Cysteine proteinases"/>
    <property type="match status" value="1"/>
</dbReference>
<evidence type="ECO:0000256" key="4">
    <source>
        <dbReference type="ARBA" id="ARBA00022807"/>
    </source>
</evidence>
<reference evidence="7" key="1">
    <citation type="submission" date="2022-11" db="UniProtKB">
        <authorList>
            <consortium name="WormBaseParasite"/>
        </authorList>
    </citation>
    <scope>IDENTIFICATION</scope>
</reference>
<dbReference type="Pfam" id="PF02902">
    <property type="entry name" value="Peptidase_C48"/>
    <property type="match status" value="1"/>
</dbReference>
<evidence type="ECO:0000313" key="6">
    <source>
        <dbReference type="Proteomes" id="UP000887574"/>
    </source>
</evidence>
<dbReference type="GO" id="GO:0008234">
    <property type="term" value="F:cysteine-type peptidase activity"/>
    <property type="evidence" value="ECO:0007669"/>
    <property type="project" value="UniProtKB-KW"/>
</dbReference>
<protein>
    <submittedName>
        <fullName evidence="7">Ubiquitin-like protease family profile domain-containing protein</fullName>
    </submittedName>
</protein>
<name>A0A915D6F5_9BILA</name>
<dbReference type="Gene3D" id="3.40.395.10">
    <property type="entry name" value="Adenoviral Proteinase, Chain A"/>
    <property type="match status" value="1"/>
</dbReference>
<dbReference type="PANTHER" id="PTHR46915:SF2">
    <property type="entry name" value="UBIQUITIN-LIKE PROTEASE 4"/>
    <property type="match status" value="1"/>
</dbReference>
<proteinExistence type="inferred from homology"/>
<keyword evidence="6" id="KW-1185">Reference proteome</keyword>
<dbReference type="WBParaSite" id="jg15886">
    <property type="protein sequence ID" value="jg15886"/>
    <property type="gene ID" value="jg15886"/>
</dbReference>
<dbReference type="PROSITE" id="PS50600">
    <property type="entry name" value="ULP_PROTEASE"/>
    <property type="match status" value="1"/>
</dbReference>
<evidence type="ECO:0000259" key="5">
    <source>
        <dbReference type="PROSITE" id="PS50600"/>
    </source>
</evidence>
<dbReference type="PANTHER" id="PTHR46915">
    <property type="entry name" value="UBIQUITIN-LIKE PROTEASE 4-RELATED"/>
    <property type="match status" value="1"/>
</dbReference>
<evidence type="ECO:0000256" key="3">
    <source>
        <dbReference type="ARBA" id="ARBA00022801"/>
    </source>
</evidence>
<keyword evidence="4" id="KW-0788">Thiol protease</keyword>
<dbReference type="InterPro" id="IPR038765">
    <property type="entry name" value="Papain-like_cys_pep_sf"/>
</dbReference>
<dbReference type="AlphaFoldDB" id="A0A915D6F5"/>
<evidence type="ECO:0000313" key="7">
    <source>
        <dbReference type="WBParaSite" id="jg15886"/>
    </source>
</evidence>
<evidence type="ECO:0000256" key="1">
    <source>
        <dbReference type="ARBA" id="ARBA00005234"/>
    </source>
</evidence>
<evidence type="ECO:0000256" key="2">
    <source>
        <dbReference type="ARBA" id="ARBA00022670"/>
    </source>
</evidence>
<dbReference type="GO" id="GO:0006508">
    <property type="term" value="P:proteolysis"/>
    <property type="evidence" value="ECO:0007669"/>
    <property type="project" value="UniProtKB-KW"/>
</dbReference>
<organism evidence="6 7">
    <name type="scientific">Ditylenchus dipsaci</name>
    <dbReference type="NCBI Taxonomy" id="166011"/>
    <lineage>
        <taxon>Eukaryota</taxon>
        <taxon>Metazoa</taxon>
        <taxon>Ecdysozoa</taxon>
        <taxon>Nematoda</taxon>
        <taxon>Chromadorea</taxon>
        <taxon>Rhabditida</taxon>
        <taxon>Tylenchina</taxon>
        <taxon>Tylenchomorpha</taxon>
        <taxon>Sphaerularioidea</taxon>
        <taxon>Anguinidae</taxon>
        <taxon>Anguininae</taxon>
        <taxon>Ditylenchus</taxon>
    </lineage>
</organism>
<sequence>MEYLSAIAYNFRISQGPYVLSKEAYDEEDSLIWIRLEKEVCANEFGIKLTREDVNFLKLGKCLKGKVINYYMQLIVRRSHSNHNLPMVYTFDTLFFSRLQEKGTEGVLSSLKSVQLFAKNILFLPIHTPGHWALVKVWTKLKPEDTAPRYLFETTEDRSHEANSVKVKVDVIVDRALKIAARNRSIFSAATEGVSEEVLYALDKTKLYERLCELGKKVFPQGPTDPASLLIPEAWMNHVDCSPFVIYDSSSESNRPRIIVMSSDYMLQKLSESTSFATDGTFFAHPRGWRQLYTIHIRLNNTFIPAVAGEMLTRILPYCKKQ</sequence>
<dbReference type="GO" id="GO:0016926">
    <property type="term" value="P:protein desumoylation"/>
    <property type="evidence" value="ECO:0007669"/>
    <property type="project" value="UniProtKB-ARBA"/>
</dbReference>
<keyword evidence="3" id="KW-0378">Hydrolase</keyword>
<dbReference type="InterPro" id="IPR003653">
    <property type="entry name" value="Peptidase_C48_C"/>
</dbReference>
<dbReference type="Proteomes" id="UP000887574">
    <property type="component" value="Unplaced"/>
</dbReference>